<evidence type="ECO:0000313" key="17">
    <source>
        <dbReference type="EMBL" id="OYD59468.1"/>
    </source>
</evidence>
<evidence type="ECO:0000259" key="16">
    <source>
        <dbReference type="PROSITE" id="PS50885"/>
    </source>
</evidence>
<protein>
    <recommendedName>
        <fullName evidence="3">histidine kinase</fullName>
        <ecNumber evidence="3">2.7.13.3</ecNumber>
    </recommendedName>
</protein>
<dbReference type="EMBL" id="NOII01000001">
    <property type="protein sequence ID" value="OYD59468.1"/>
    <property type="molecule type" value="Genomic_DNA"/>
</dbReference>
<proteinExistence type="predicted"/>
<dbReference type="CDD" id="cd06225">
    <property type="entry name" value="HAMP"/>
    <property type="match status" value="1"/>
</dbReference>
<comment type="caution">
    <text evidence="17">The sequence shown here is derived from an EMBL/GenBank/DDBJ whole genome shotgun (WGS) entry which is preliminary data.</text>
</comment>
<feature type="domain" description="Histidine kinase" evidence="15">
    <location>
        <begin position="260"/>
        <end position="473"/>
    </location>
</feature>
<evidence type="ECO:0000259" key="15">
    <source>
        <dbReference type="PROSITE" id="PS50109"/>
    </source>
</evidence>
<dbReference type="Gene3D" id="3.30.565.10">
    <property type="entry name" value="Histidine kinase-like ATPase, C-terminal domain"/>
    <property type="match status" value="1"/>
</dbReference>
<dbReference type="SUPFAM" id="SSF47384">
    <property type="entry name" value="Homodimeric domain of signal transducing histidine kinase"/>
    <property type="match status" value="1"/>
</dbReference>
<dbReference type="GO" id="GO:0000155">
    <property type="term" value="F:phosphorelay sensor kinase activity"/>
    <property type="evidence" value="ECO:0007669"/>
    <property type="project" value="InterPro"/>
</dbReference>
<evidence type="ECO:0000256" key="3">
    <source>
        <dbReference type="ARBA" id="ARBA00012438"/>
    </source>
</evidence>
<evidence type="ECO:0000256" key="9">
    <source>
        <dbReference type="ARBA" id="ARBA00022777"/>
    </source>
</evidence>
<dbReference type="SMART" id="SM00388">
    <property type="entry name" value="HisKA"/>
    <property type="match status" value="1"/>
</dbReference>
<keyword evidence="18" id="KW-1185">Reference proteome</keyword>
<keyword evidence="4" id="KW-1003">Cell membrane</keyword>
<dbReference type="SMART" id="SM00387">
    <property type="entry name" value="HATPase_c"/>
    <property type="match status" value="1"/>
</dbReference>
<keyword evidence="7 14" id="KW-0812">Transmembrane</keyword>
<dbReference type="Pfam" id="PF00512">
    <property type="entry name" value="HisKA"/>
    <property type="match status" value="1"/>
</dbReference>
<keyword evidence="8" id="KW-0547">Nucleotide-binding</keyword>
<dbReference type="InterPro" id="IPR003661">
    <property type="entry name" value="HisK_dim/P_dom"/>
</dbReference>
<dbReference type="OrthoDB" id="9813151at2"/>
<keyword evidence="12" id="KW-0902">Two-component regulatory system</keyword>
<reference evidence="17 18" key="1">
    <citation type="submission" date="2017-07" db="EMBL/GenBank/DDBJ databases">
        <title>Fictibacillus sp. nov. GDSW-R2A3 Genome sequencing and assembly.</title>
        <authorList>
            <person name="Mayilraj S."/>
        </authorList>
    </citation>
    <scope>NUCLEOTIDE SEQUENCE [LARGE SCALE GENOMIC DNA]</scope>
    <source>
        <strain evidence="17 18">GDSW-R2A3</strain>
    </source>
</reference>
<dbReference type="CDD" id="cd00082">
    <property type="entry name" value="HisKA"/>
    <property type="match status" value="1"/>
</dbReference>
<evidence type="ECO:0000256" key="14">
    <source>
        <dbReference type="SAM" id="Phobius"/>
    </source>
</evidence>
<evidence type="ECO:0000256" key="2">
    <source>
        <dbReference type="ARBA" id="ARBA00004651"/>
    </source>
</evidence>
<keyword evidence="10" id="KW-0067">ATP-binding</keyword>
<evidence type="ECO:0000256" key="13">
    <source>
        <dbReference type="ARBA" id="ARBA00023136"/>
    </source>
</evidence>
<gene>
    <name evidence="17" type="ORF">CGZ90_06145</name>
</gene>
<dbReference type="RefSeq" id="WP_094251429.1">
    <property type="nucleotide sequence ID" value="NZ_JBHLXL010000001.1"/>
</dbReference>
<evidence type="ECO:0000256" key="8">
    <source>
        <dbReference type="ARBA" id="ARBA00022741"/>
    </source>
</evidence>
<feature type="transmembrane region" description="Helical" evidence="14">
    <location>
        <begin position="176"/>
        <end position="197"/>
    </location>
</feature>
<evidence type="ECO:0000256" key="1">
    <source>
        <dbReference type="ARBA" id="ARBA00000085"/>
    </source>
</evidence>
<dbReference type="SUPFAM" id="SSF158472">
    <property type="entry name" value="HAMP domain-like"/>
    <property type="match status" value="1"/>
</dbReference>
<feature type="transmembrane region" description="Helical" evidence="14">
    <location>
        <begin position="20"/>
        <end position="39"/>
    </location>
</feature>
<dbReference type="Proteomes" id="UP000215059">
    <property type="component" value="Unassembled WGS sequence"/>
</dbReference>
<dbReference type="GO" id="GO:0005524">
    <property type="term" value="F:ATP binding"/>
    <property type="evidence" value="ECO:0007669"/>
    <property type="project" value="UniProtKB-KW"/>
</dbReference>
<dbReference type="Gene3D" id="1.10.287.130">
    <property type="match status" value="1"/>
</dbReference>
<dbReference type="GO" id="GO:0005886">
    <property type="term" value="C:plasma membrane"/>
    <property type="evidence" value="ECO:0007669"/>
    <property type="project" value="UniProtKB-SubCell"/>
</dbReference>
<dbReference type="InterPro" id="IPR036890">
    <property type="entry name" value="HATPase_C_sf"/>
</dbReference>
<dbReference type="InterPro" id="IPR036097">
    <property type="entry name" value="HisK_dim/P_sf"/>
</dbReference>
<dbReference type="PROSITE" id="PS50885">
    <property type="entry name" value="HAMP"/>
    <property type="match status" value="1"/>
</dbReference>
<evidence type="ECO:0000256" key="5">
    <source>
        <dbReference type="ARBA" id="ARBA00022553"/>
    </source>
</evidence>
<dbReference type="Pfam" id="PF17203">
    <property type="entry name" value="sCache_3_2"/>
    <property type="match status" value="1"/>
</dbReference>
<dbReference type="InterPro" id="IPR004358">
    <property type="entry name" value="Sig_transdc_His_kin-like_C"/>
</dbReference>
<dbReference type="Gene3D" id="6.10.340.10">
    <property type="match status" value="1"/>
</dbReference>
<dbReference type="InterPro" id="IPR033463">
    <property type="entry name" value="sCache_3"/>
</dbReference>
<dbReference type="CDD" id="cd00075">
    <property type="entry name" value="HATPase"/>
    <property type="match status" value="1"/>
</dbReference>
<keyword evidence="6" id="KW-0808">Transferase</keyword>
<keyword evidence="5" id="KW-0597">Phosphoprotein</keyword>
<dbReference type="PANTHER" id="PTHR44936:SF10">
    <property type="entry name" value="SENSOR PROTEIN RSTB"/>
    <property type="match status" value="1"/>
</dbReference>
<dbReference type="Pfam" id="PF02518">
    <property type="entry name" value="HATPase_c"/>
    <property type="match status" value="1"/>
</dbReference>
<dbReference type="PROSITE" id="PS50109">
    <property type="entry name" value="HIS_KIN"/>
    <property type="match status" value="1"/>
</dbReference>
<dbReference type="AlphaFoldDB" id="A0A235FDN6"/>
<evidence type="ECO:0000256" key="7">
    <source>
        <dbReference type="ARBA" id="ARBA00022692"/>
    </source>
</evidence>
<evidence type="ECO:0000256" key="6">
    <source>
        <dbReference type="ARBA" id="ARBA00022679"/>
    </source>
</evidence>
<comment type="subcellular location">
    <subcellularLocation>
        <location evidence="2">Cell membrane</location>
        <topology evidence="2">Multi-pass membrane protein</topology>
    </subcellularLocation>
</comment>
<evidence type="ECO:0000313" key="18">
    <source>
        <dbReference type="Proteomes" id="UP000215059"/>
    </source>
</evidence>
<keyword evidence="13 14" id="KW-0472">Membrane</keyword>
<evidence type="ECO:0000256" key="4">
    <source>
        <dbReference type="ARBA" id="ARBA00022475"/>
    </source>
</evidence>
<dbReference type="InterPro" id="IPR003660">
    <property type="entry name" value="HAMP_dom"/>
</dbReference>
<sequence>MSAKQNQKRISLLRFWTTRYFATLCIGLIVIGTIAALWIRHAALQNRLELFEFMAEEAAAAVASHQEGRFQRGGGLPGLIKERERFLGEFEKPPTIFVLDLEGGVLFSNLPRREFKNGQTFPAKLLKKKKTVQQVKAAGTNLYVVKKPITSSDGSKIGYVAITQTKEELTKVNQEYRLLAVMLLSLAVLGWLAIYYFSRKVSRPLQQVAEAAARVRDGNYSFTLPDDVQEKEVYELVHAFQDMAERLQLLESMRAELLAGVTHELKTPVTAVSGLMQAIRDGVVKGKDADDFIAASLTETDKMQKMVEDLLDFNSFTANAVPVKLEQHNVLHLLQEIIHQWELVNSISVQLKAEINEGLLISTDSLRLQQIIVNLLNNAKHACDESGEIEVRIHDGSGKVIIDVTDHGSGIPDEEQDMIFERFYRGKVKKYKVRGLGLGLPFSKLLAEALDGELMLERSEPGHTNFRVLLPKY</sequence>
<name>A0A235FDN6_9BACL</name>
<evidence type="ECO:0000256" key="10">
    <source>
        <dbReference type="ARBA" id="ARBA00022840"/>
    </source>
</evidence>
<dbReference type="SMART" id="SM00304">
    <property type="entry name" value="HAMP"/>
    <property type="match status" value="1"/>
</dbReference>
<evidence type="ECO:0000256" key="11">
    <source>
        <dbReference type="ARBA" id="ARBA00022989"/>
    </source>
</evidence>
<feature type="domain" description="HAMP" evidence="16">
    <location>
        <begin position="199"/>
        <end position="252"/>
    </location>
</feature>
<dbReference type="Pfam" id="PF00672">
    <property type="entry name" value="HAMP"/>
    <property type="match status" value="1"/>
</dbReference>
<comment type="catalytic activity">
    <reaction evidence="1">
        <text>ATP + protein L-histidine = ADP + protein N-phospho-L-histidine.</text>
        <dbReference type="EC" id="2.7.13.3"/>
    </reaction>
</comment>
<dbReference type="PRINTS" id="PR00344">
    <property type="entry name" value="BCTRLSENSOR"/>
</dbReference>
<accession>A0A235FDN6</accession>
<dbReference type="InterPro" id="IPR050980">
    <property type="entry name" value="2C_sensor_his_kinase"/>
</dbReference>
<dbReference type="InterPro" id="IPR005467">
    <property type="entry name" value="His_kinase_dom"/>
</dbReference>
<dbReference type="InterPro" id="IPR003594">
    <property type="entry name" value="HATPase_dom"/>
</dbReference>
<dbReference type="SUPFAM" id="SSF55874">
    <property type="entry name" value="ATPase domain of HSP90 chaperone/DNA topoisomerase II/histidine kinase"/>
    <property type="match status" value="1"/>
</dbReference>
<evidence type="ECO:0000256" key="12">
    <source>
        <dbReference type="ARBA" id="ARBA00023012"/>
    </source>
</evidence>
<keyword evidence="9 17" id="KW-0418">Kinase</keyword>
<organism evidence="17 18">
    <name type="scientific">Fictibacillus aquaticus</name>
    <dbReference type="NCBI Taxonomy" id="2021314"/>
    <lineage>
        <taxon>Bacteria</taxon>
        <taxon>Bacillati</taxon>
        <taxon>Bacillota</taxon>
        <taxon>Bacilli</taxon>
        <taxon>Bacillales</taxon>
        <taxon>Fictibacillaceae</taxon>
        <taxon>Fictibacillus</taxon>
    </lineage>
</organism>
<dbReference type="PANTHER" id="PTHR44936">
    <property type="entry name" value="SENSOR PROTEIN CREC"/>
    <property type="match status" value="1"/>
</dbReference>
<dbReference type="EC" id="2.7.13.3" evidence="3"/>
<keyword evidence="11 14" id="KW-1133">Transmembrane helix</keyword>